<evidence type="ECO:0000313" key="2">
    <source>
        <dbReference type="Proteomes" id="UP001159364"/>
    </source>
</evidence>
<dbReference type="PIRSF" id="PIRSF031279">
    <property type="entry name" value="UCP031279"/>
    <property type="match status" value="1"/>
</dbReference>
<dbReference type="PANTHER" id="PTHR33526">
    <property type="entry name" value="OS07G0123800 PROTEIN"/>
    <property type="match status" value="1"/>
</dbReference>
<evidence type="ECO:0000313" key="1">
    <source>
        <dbReference type="EMBL" id="KAJ8773281.1"/>
    </source>
</evidence>
<reference evidence="1 2" key="1">
    <citation type="submission" date="2021-09" db="EMBL/GenBank/DDBJ databases">
        <title>Genomic insights and catalytic innovation underlie evolution of tropane alkaloids biosynthesis.</title>
        <authorList>
            <person name="Wang Y.-J."/>
            <person name="Tian T."/>
            <person name="Huang J.-P."/>
            <person name="Huang S.-X."/>
        </authorList>
    </citation>
    <scope>NUCLEOTIDE SEQUENCE [LARGE SCALE GENOMIC DNA]</scope>
    <source>
        <strain evidence="1">KIB-2018</strain>
        <tissue evidence="1">Leaf</tissue>
    </source>
</reference>
<name>A0AAV8U382_9ROSI</name>
<dbReference type="EMBL" id="JAIWQS010000002">
    <property type="protein sequence ID" value="KAJ8773281.1"/>
    <property type="molecule type" value="Genomic_DNA"/>
</dbReference>
<dbReference type="PANTHER" id="PTHR33526:SF13">
    <property type="entry name" value="TYROSINE-PROTEIN PHOSPHATASE 3-LIKE"/>
    <property type="match status" value="1"/>
</dbReference>
<proteinExistence type="predicted"/>
<organism evidence="1 2">
    <name type="scientific">Erythroxylum novogranatense</name>
    <dbReference type="NCBI Taxonomy" id="1862640"/>
    <lineage>
        <taxon>Eukaryota</taxon>
        <taxon>Viridiplantae</taxon>
        <taxon>Streptophyta</taxon>
        <taxon>Embryophyta</taxon>
        <taxon>Tracheophyta</taxon>
        <taxon>Spermatophyta</taxon>
        <taxon>Magnoliopsida</taxon>
        <taxon>eudicotyledons</taxon>
        <taxon>Gunneridae</taxon>
        <taxon>Pentapetalae</taxon>
        <taxon>rosids</taxon>
        <taxon>fabids</taxon>
        <taxon>Malpighiales</taxon>
        <taxon>Erythroxylaceae</taxon>
        <taxon>Erythroxylum</taxon>
    </lineage>
</organism>
<comment type="caution">
    <text evidence="1">The sequence shown here is derived from an EMBL/GenBank/DDBJ whole genome shotgun (WGS) entry which is preliminary data.</text>
</comment>
<gene>
    <name evidence="1" type="ORF">K2173_028458</name>
</gene>
<keyword evidence="2" id="KW-1185">Reference proteome</keyword>
<accession>A0AAV8U382</accession>
<dbReference type="Proteomes" id="UP001159364">
    <property type="component" value="Linkage Group LG02"/>
</dbReference>
<dbReference type="AlphaFoldDB" id="A0AAV8U382"/>
<dbReference type="InterPro" id="IPR016972">
    <property type="entry name" value="UCP031279"/>
</dbReference>
<sequence length="154" mass="17376">MKKKGHSQNKFVRILTLPLKVLGKAKDFYVRSLTNCSMSVSHRHGMTLPDGQFSSLPRSFSVGSLRPDVGEDYRELVRAASVRSLGHKSEMEMYRQQLRQSSNVGSEILPKSSTVCMGRIDEDKACDDFEEVGEKREVYPRSRSYAVAKPSVVF</sequence>
<protein>
    <submittedName>
        <fullName evidence="1">Uncharacterized protein</fullName>
    </submittedName>
</protein>